<evidence type="ECO:0000313" key="3">
    <source>
        <dbReference type="RefSeq" id="XP_008785602.2"/>
    </source>
</evidence>
<gene>
    <name evidence="3" type="primary">LOC103704191</name>
</gene>
<dbReference type="PANTHER" id="PTHR47723:SF19">
    <property type="entry name" value="POLYNUCLEOTIDYL TRANSFERASE, RIBONUCLEASE H-LIKE SUPERFAMILY PROTEIN"/>
    <property type="match status" value="1"/>
</dbReference>
<evidence type="ECO:0000313" key="2">
    <source>
        <dbReference type="Proteomes" id="UP000228380"/>
    </source>
</evidence>
<dbReference type="PANTHER" id="PTHR47723">
    <property type="entry name" value="OS05G0353850 PROTEIN"/>
    <property type="match status" value="1"/>
</dbReference>
<dbReference type="InterPro" id="IPR044730">
    <property type="entry name" value="RNase_H-like_dom_plant"/>
</dbReference>
<proteinExistence type="predicted"/>
<dbReference type="Proteomes" id="UP000228380">
    <property type="component" value="Chromosome 3"/>
</dbReference>
<reference evidence="3" key="2">
    <citation type="submission" date="2025-08" db="UniProtKB">
        <authorList>
            <consortium name="RefSeq"/>
        </authorList>
    </citation>
    <scope>IDENTIFICATION</scope>
    <source>
        <tissue evidence="3">Young leaves</tissue>
    </source>
</reference>
<dbReference type="InterPro" id="IPR053151">
    <property type="entry name" value="RNase_H-like"/>
</dbReference>
<dbReference type="GO" id="GO:0004523">
    <property type="term" value="F:RNA-DNA hybrid ribonuclease activity"/>
    <property type="evidence" value="ECO:0007669"/>
    <property type="project" value="InterPro"/>
</dbReference>
<feature type="domain" description="RNase H type-1" evidence="1">
    <location>
        <begin position="86"/>
        <end position="206"/>
    </location>
</feature>
<dbReference type="GO" id="GO:0003676">
    <property type="term" value="F:nucleic acid binding"/>
    <property type="evidence" value="ECO:0007669"/>
    <property type="project" value="InterPro"/>
</dbReference>
<dbReference type="Gene3D" id="3.30.420.10">
    <property type="entry name" value="Ribonuclease H-like superfamily/Ribonuclease H"/>
    <property type="match status" value="1"/>
</dbReference>
<dbReference type="OrthoDB" id="679727at2759"/>
<protein>
    <submittedName>
        <fullName evidence="3">Uncharacterized protein LOC103704191</fullName>
    </submittedName>
</protein>
<dbReference type="AlphaFoldDB" id="A0A8B7BUE9"/>
<keyword evidence="2" id="KW-1185">Reference proteome</keyword>
<organism evidence="2 3">
    <name type="scientific">Phoenix dactylifera</name>
    <name type="common">Date palm</name>
    <dbReference type="NCBI Taxonomy" id="42345"/>
    <lineage>
        <taxon>Eukaryota</taxon>
        <taxon>Viridiplantae</taxon>
        <taxon>Streptophyta</taxon>
        <taxon>Embryophyta</taxon>
        <taxon>Tracheophyta</taxon>
        <taxon>Spermatophyta</taxon>
        <taxon>Magnoliopsida</taxon>
        <taxon>Liliopsida</taxon>
        <taxon>Arecaceae</taxon>
        <taxon>Coryphoideae</taxon>
        <taxon>Phoeniceae</taxon>
        <taxon>Phoenix</taxon>
    </lineage>
</organism>
<dbReference type="InterPro" id="IPR036397">
    <property type="entry name" value="RNaseH_sf"/>
</dbReference>
<sequence>MFGVAVAYLAYHIWLDRNGRLFKGRGLHPRIVMDRAMAQAAEVCLVTPSTSSELARDIWGTSSAVSAPRYASLFWVPPPPGFLKLNFDGGMAMDRASGGVGFVIRDQYGRLIAAGGRSTPGLTVIGAELRAAWEGIRYARCVLGVDRLCIKGDSATVIDWIRGVDRYGDGHPLIRDTRRLVQEMLAVQIGHVYREVNRAADWVASYVARHAGDVIWTSLAGVPHLLLCLFFSDLAGCTF</sequence>
<dbReference type="SUPFAM" id="SSF53098">
    <property type="entry name" value="Ribonuclease H-like"/>
    <property type="match status" value="1"/>
</dbReference>
<dbReference type="Pfam" id="PF13456">
    <property type="entry name" value="RVT_3"/>
    <property type="match status" value="1"/>
</dbReference>
<name>A0A8B7BUE9_PHODC</name>
<accession>A0A8B7BUE9</accession>
<dbReference type="GeneID" id="103704191"/>
<dbReference type="InterPro" id="IPR002156">
    <property type="entry name" value="RNaseH_domain"/>
</dbReference>
<dbReference type="KEGG" id="pda:103704191"/>
<reference evidence="2" key="1">
    <citation type="journal article" date="2019" name="Nat. Commun.">
        <title>Genome-wide association mapping of date palm fruit traits.</title>
        <authorList>
            <person name="Hazzouri K.M."/>
            <person name="Gros-Balthazard M."/>
            <person name="Flowers J.M."/>
            <person name="Copetti D."/>
            <person name="Lemansour A."/>
            <person name="Lebrun M."/>
            <person name="Masmoudi K."/>
            <person name="Ferrand S."/>
            <person name="Dhar M.I."/>
            <person name="Fresquez Z.A."/>
            <person name="Rosas U."/>
            <person name="Zhang J."/>
            <person name="Talag J."/>
            <person name="Lee S."/>
            <person name="Kudrna D."/>
            <person name="Powell R.F."/>
            <person name="Leitch I.J."/>
            <person name="Krueger R.R."/>
            <person name="Wing R.A."/>
            <person name="Amiri K.M.A."/>
            <person name="Purugganan M.D."/>
        </authorList>
    </citation>
    <scope>NUCLEOTIDE SEQUENCE [LARGE SCALE GENOMIC DNA]</scope>
    <source>
        <strain evidence="2">cv. Khalas</strain>
    </source>
</reference>
<dbReference type="RefSeq" id="XP_008785602.2">
    <property type="nucleotide sequence ID" value="XM_008787380.2"/>
</dbReference>
<evidence type="ECO:0000259" key="1">
    <source>
        <dbReference type="Pfam" id="PF13456"/>
    </source>
</evidence>
<dbReference type="CDD" id="cd06222">
    <property type="entry name" value="RNase_H_like"/>
    <property type="match status" value="1"/>
</dbReference>
<dbReference type="InterPro" id="IPR012337">
    <property type="entry name" value="RNaseH-like_sf"/>
</dbReference>